<dbReference type="Pfam" id="PF00588">
    <property type="entry name" value="SpoU_methylase"/>
    <property type="match status" value="1"/>
</dbReference>
<dbReference type="InterPro" id="IPR001537">
    <property type="entry name" value="SpoU_MeTrfase"/>
</dbReference>
<dbReference type="RefSeq" id="WP_386103029.1">
    <property type="nucleotide sequence ID" value="NZ_JBHUOZ010000003.1"/>
</dbReference>
<comment type="similarity">
    <text evidence="1">Belongs to the class IV-like SAM-binding methyltransferase superfamily. RNA methyltransferase TrmH family.</text>
</comment>
<dbReference type="InterPro" id="IPR029026">
    <property type="entry name" value="tRNA_m1G_MTases_N"/>
</dbReference>
<sequence>MISKSKLKYIQSLGHKKFRDEAGVFLVEGPKMVAEILQEKLLTVTGLYALQDWITANEQLVQRVSEQVEIVAVDEISLAKISQLTTPNKVVAVVTQQPLLPAVDTSQLTLVLDTIQDPGNLGTIIRIADWFGIRQLVCSQECADRYNPKVVQSTMGSIARVGFYYTDLPDFLKANNNTRIYAAALDGIPVQNLGKLGNGFLVIGNESKGISPEVMNLVNVRMTIPRIGQAESLNAAVATGIILSHVTG</sequence>
<dbReference type="GO" id="GO:0032259">
    <property type="term" value="P:methylation"/>
    <property type="evidence" value="ECO:0007669"/>
    <property type="project" value="UniProtKB-KW"/>
</dbReference>
<accession>A0ABW6ABR3</accession>
<dbReference type="InterPro" id="IPR013123">
    <property type="entry name" value="SpoU_subst-bd"/>
</dbReference>
<name>A0ABW6ABR3_9BACT</name>
<evidence type="ECO:0000313" key="6">
    <source>
        <dbReference type="Proteomes" id="UP001597511"/>
    </source>
</evidence>
<dbReference type="InterPro" id="IPR029064">
    <property type="entry name" value="Ribosomal_eL30-like_sf"/>
</dbReference>
<proteinExistence type="inferred from homology"/>
<dbReference type="PANTHER" id="PTHR43191">
    <property type="entry name" value="RRNA METHYLTRANSFERASE 3"/>
    <property type="match status" value="1"/>
</dbReference>
<dbReference type="Pfam" id="PF22435">
    <property type="entry name" value="MRM3-like_sub_bind"/>
    <property type="match status" value="1"/>
</dbReference>
<keyword evidence="2 5" id="KW-0489">Methyltransferase</keyword>
<dbReference type="GO" id="GO:0008168">
    <property type="term" value="F:methyltransferase activity"/>
    <property type="evidence" value="ECO:0007669"/>
    <property type="project" value="UniProtKB-KW"/>
</dbReference>
<protein>
    <submittedName>
        <fullName evidence="5">TrmH family RNA methyltransferase</fullName>
    </submittedName>
</protein>
<evidence type="ECO:0000313" key="5">
    <source>
        <dbReference type="EMBL" id="MFD2921875.1"/>
    </source>
</evidence>
<dbReference type="SMART" id="SM00967">
    <property type="entry name" value="SpoU_sub_bind"/>
    <property type="match status" value="1"/>
</dbReference>
<dbReference type="InterPro" id="IPR029028">
    <property type="entry name" value="Alpha/beta_knot_MTases"/>
</dbReference>
<keyword evidence="3" id="KW-0808">Transferase</keyword>
<organism evidence="5 6">
    <name type="scientific">Terrimonas rubra</name>
    <dbReference type="NCBI Taxonomy" id="1035890"/>
    <lineage>
        <taxon>Bacteria</taxon>
        <taxon>Pseudomonadati</taxon>
        <taxon>Bacteroidota</taxon>
        <taxon>Chitinophagia</taxon>
        <taxon>Chitinophagales</taxon>
        <taxon>Chitinophagaceae</taxon>
        <taxon>Terrimonas</taxon>
    </lineage>
</organism>
<dbReference type="CDD" id="cd18109">
    <property type="entry name" value="SpoU-like_RNA-MTase"/>
    <property type="match status" value="1"/>
</dbReference>
<feature type="domain" description="RNA 2-O ribose methyltransferase substrate binding" evidence="4">
    <location>
        <begin position="26"/>
        <end position="100"/>
    </location>
</feature>
<dbReference type="Gene3D" id="3.30.1330.30">
    <property type="match status" value="1"/>
</dbReference>
<dbReference type="InterPro" id="IPR051259">
    <property type="entry name" value="rRNA_Methyltransferase"/>
</dbReference>
<evidence type="ECO:0000256" key="2">
    <source>
        <dbReference type="ARBA" id="ARBA00022603"/>
    </source>
</evidence>
<dbReference type="SUPFAM" id="SSF75217">
    <property type="entry name" value="alpha/beta knot"/>
    <property type="match status" value="1"/>
</dbReference>
<dbReference type="EMBL" id="JBHUOZ010000003">
    <property type="protein sequence ID" value="MFD2921875.1"/>
    <property type="molecule type" value="Genomic_DNA"/>
</dbReference>
<dbReference type="SUPFAM" id="SSF55315">
    <property type="entry name" value="L30e-like"/>
    <property type="match status" value="1"/>
</dbReference>
<gene>
    <name evidence="5" type="ORF">ACFS6H_19305</name>
</gene>
<comment type="caution">
    <text evidence="5">The sequence shown here is derived from an EMBL/GenBank/DDBJ whole genome shotgun (WGS) entry which is preliminary data.</text>
</comment>
<dbReference type="InterPro" id="IPR053888">
    <property type="entry name" value="MRM3-like_sub_bind"/>
</dbReference>
<evidence type="ECO:0000256" key="3">
    <source>
        <dbReference type="ARBA" id="ARBA00022679"/>
    </source>
</evidence>
<dbReference type="Gene3D" id="3.40.1280.10">
    <property type="match status" value="1"/>
</dbReference>
<keyword evidence="6" id="KW-1185">Reference proteome</keyword>
<evidence type="ECO:0000256" key="1">
    <source>
        <dbReference type="ARBA" id="ARBA00007228"/>
    </source>
</evidence>
<dbReference type="Proteomes" id="UP001597511">
    <property type="component" value="Unassembled WGS sequence"/>
</dbReference>
<reference evidence="6" key="1">
    <citation type="journal article" date="2019" name="Int. J. Syst. Evol. Microbiol.">
        <title>The Global Catalogue of Microorganisms (GCM) 10K type strain sequencing project: providing services to taxonomists for standard genome sequencing and annotation.</title>
        <authorList>
            <consortium name="The Broad Institute Genomics Platform"/>
            <consortium name="The Broad Institute Genome Sequencing Center for Infectious Disease"/>
            <person name="Wu L."/>
            <person name="Ma J."/>
        </authorList>
    </citation>
    <scope>NUCLEOTIDE SEQUENCE [LARGE SCALE GENOMIC DNA]</scope>
    <source>
        <strain evidence="6">KCTC 23299</strain>
    </source>
</reference>
<dbReference type="PANTHER" id="PTHR43191:SF2">
    <property type="entry name" value="RRNA METHYLTRANSFERASE 3, MITOCHONDRIAL"/>
    <property type="match status" value="1"/>
</dbReference>
<evidence type="ECO:0000259" key="4">
    <source>
        <dbReference type="SMART" id="SM00967"/>
    </source>
</evidence>